<dbReference type="Proteomes" id="UP000658793">
    <property type="component" value="Unassembled WGS sequence"/>
</dbReference>
<keyword evidence="3" id="KW-1185">Reference proteome</keyword>
<accession>A0ABQ1HBQ1</accession>
<keyword evidence="1" id="KW-0472">Membrane</keyword>
<proteinExistence type="predicted"/>
<dbReference type="EMBL" id="BMGA01000001">
    <property type="protein sequence ID" value="GGA69784.1"/>
    <property type="molecule type" value="Genomic_DNA"/>
</dbReference>
<keyword evidence="1" id="KW-1133">Transmembrane helix</keyword>
<dbReference type="RefSeq" id="WP_188492685.1">
    <property type="nucleotide sequence ID" value="NZ_BMGA01000001.1"/>
</dbReference>
<evidence type="ECO:0000313" key="2">
    <source>
        <dbReference type="EMBL" id="GGA69784.1"/>
    </source>
</evidence>
<feature type="transmembrane region" description="Helical" evidence="1">
    <location>
        <begin position="88"/>
        <end position="107"/>
    </location>
</feature>
<sequence length="112" mass="12422">MKTSIIYLIAISFLFQSCYTYKAIDLKDDALFSGSNYKISQADKSEKVKLLFVNDSTLVVSKNDVLKNIPLSKITEIKEEKFSTPKTLGLLATLGLTTLIVVGTIAMSDFME</sequence>
<dbReference type="PROSITE" id="PS51257">
    <property type="entry name" value="PROKAR_LIPOPROTEIN"/>
    <property type="match status" value="1"/>
</dbReference>
<evidence type="ECO:0000256" key="1">
    <source>
        <dbReference type="SAM" id="Phobius"/>
    </source>
</evidence>
<name>A0ABQ1HBQ1_9FLAO</name>
<evidence type="ECO:0000313" key="3">
    <source>
        <dbReference type="Proteomes" id="UP000658793"/>
    </source>
</evidence>
<comment type="caution">
    <text evidence="2">The sequence shown here is derived from an EMBL/GenBank/DDBJ whole genome shotgun (WGS) entry which is preliminary data.</text>
</comment>
<protein>
    <recommendedName>
        <fullName evidence="4">Lipoprotein</fullName>
    </recommendedName>
</protein>
<gene>
    <name evidence="2" type="ORF">GCM10008015_08170</name>
</gene>
<organism evidence="2 3">
    <name type="scientific">Flavobacterium palustre</name>
    <dbReference type="NCBI Taxonomy" id="1476463"/>
    <lineage>
        <taxon>Bacteria</taxon>
        <taxon>Pseudomonadati</taxon>
        <taxon>Bacteroidota</taxon>
        <taxon>Flavobacteriia</taxon>
        <taxon>Flavobacteriales</taxon>
        <taxon>Flavobacteriaceae</taxon>
        <taxon>Flavobacterium</taxon>
    </lineage>
</organism>
<evidence type="ECO:0008006" key="4">
    <source>
        <dbReference type="Google" id="ProtNLM"/>
    </source>
</evidence>
<keyword evidence="1" id="KW-0812">Transmembrane</keyword>
<reference evidence="3" key="1">
    <citation type="journal article" date="2019" name="Int. J. Syst. Evol. Microbiol.">
        <title>The Global Catalogue of Microorganisms (GCM) 10K type strain sequencing project: providing services to taxonomists for standard genome sequencing and annotation.</title>
        <authorList>
            <consortium name="The Broad Institute Genomics Platform"/>
            <consortium name="The Broad Institute Genome Sequencing Center for Infectious Disease"/>
            <person name="Wu L."/>
            <person name="Ma J."/>
        </authorList>
    </citation>
    <scope>NUCLEOTIDE SEQUENCE [LARGE SCALE GENOMIC DNA]</scope>
    <source>
        <strain evidence="3">CGMCC 1.12811</strain>
    </source>
</reference>